<gene>
    <name evidence="2" type="ORF">GCM10009745_59220</name>
</gene>
<evidence type="ECO:0000313" key="3">
    <source>
        <dbReference type="Proteomes" id="UP001500280"/>
    </source>
</evidence>
<dbReference type="Proteomes" id="UP001500280">
    <property type="component" value="Unassembled WGS sequence"/>
</dbReference>
<evidence type="ECO:0008006" key="4">
    <source>
        <dbReference type="Google" id="ProtNLM"/>
    </source>
</evidence>
<dbReference type="Gene3D" id="1.10.220.30">
    <property type="match status" value="1"/>
</dbReference>
<protein>
    <recommendedName>
        <fullName evidence="4">Magnesium transporter MgtE intracellular domain-containing protein</fullName>
    </recommendedName>
</protein>
<keyword evidence="3" id="KW-1185">Reference proteome</keyword>
<sequence>MPDPDESADRKPSQQTGPTIASDGSIAGLAAGRDIHIGSPSSINDLVLELQHLSLNAAFQRFRKIELKAGVLGDLAAKDPRRASDLVAKLVTADEAGARQLVRQLAPAFAGKLMLLMKPSARAALMEAHGNPARIIGSMGSADGAPLLSDLARRDIGTAAKVLAAFPATHRAVYLGHMEPHQAARVLSTFAPADVKDVIERLESSDRSAAEILSAELRTVAESAQREGSLKSKVLAFQIAAGALLVVCIVLLAGRSGGSAQPNTGATVSPGPLSTPQPASNPTVSVIPSGFPADHPLRADLAQWSDTCRSWQEEPEAKGSQITRLIYSCRTAEGIWVVYTQYSSAVIPFSFGKPNQADATGGSWKGPGERRGTYLLYARDRGRPGIWLQEAGPSRIAFMLWAPENSSLGEEELKDSLRRLLRDHGYELAP</sequence>
<comment type="caution">
    <text evidence="2">The sequence shown here is derived from an EMBL/GenBank/DDBJ whole genome shotgun (WGS) entry which is preliminary data.</text>
</comment>
<organism evidence="2 3">
    <name type="scientific">Kribbella yunnanensis</name>
    <dbReference type="NCBI Taxonomy" id="190194"/>
    <lineage>
        <taxon>Bacteria</taxon>
        <taxon>Bacillati</taxon>
        <taxon>Actinomycetota</taxon>
        <taxon>Actinomycetes</taxon>
        <taxon>Propionibacteriales</taxon>
        <taxon>Kribbellaceae</taxon>
        <taxon>Kribbella</taxon>
    </lineage>
</organism>
<dbReference type="SUPFAM" id="SSF158791">
    <property type="entry name" value="MgtE N-terminal domain-like"/>
    <property type="match status" value="1"/>
</dbReference>
<reference evidence="3" key="1">
    <citation type="journal article" date="2019" name="Int. J. Syst. Evol. Microbiol.">
        <title>The Global Catalogue of Microorganisms (GCM) 10K type strain sequencing project: providing services to taxonomists for standard genome sequencing and annotation.</title>
        <authorList>
            <consortium name="The Broad Institute Genomics Platform"/>
            <consortium name="The Broad Institute Genome Sequencing Center for Infectious Disease"/>
            <person name="Wu L."/>
            <person name="Ma J."/>
        </authorList>
    </citation>
    <scope>NUCLEOTIDE SEQUENCE [LARGE SCALE GENOMIC DNA]</scope>
    <source>
        <strain evidence="3">JCM 14307</strain>
    </source>
</reference>
<dbReference type="EMBL" id="BAAANF010000019">
    <property type="protein sequence ID" value="GAA1703882.1"/>
    <property type="molecule type" value="Genomic_DNA"/>
</dbReference>
<name>A0ABP4UHB4_9ACTN</name>
<feature type="region of interest" description="Disordered" evidence="1">
    <location>
        <begin position="259"/>
        <end position="284"/>
    </location>
</feature>
<dbReference type="RefSeq" id="WP_344158983.1">
    <property type="nucleotide sequence ID" value="NZ_BAAANF010000019.1"/>
</dbReference>
<proteinExistence type="predicted"/>
<evidence type="ECO:0000256" key="1">
    <source>
        <dbReference type="SAM" id="MobiDB-lite"/>
    </source>
</evidence>
<feature type="region of interest" description="Disordered" evidence="1">
    <location>
        <begin position="1"/>
        <end position="23"/>
    </location>
</feature>
<evidence type="ECO:0000313" key="2">
    <source>
        <dbReference type="EMBL" id="GAA1703882.1"/>
    </source>
</evidence>
<accession>A0ABP4UHB4</accession>